<dbReference type="PANTHER" id="PTHR21421">
    <property type="entry name" value="GUSTATORY RECEPTOR"/>
    <property type="match status" value="1"/>
</dbReference>
<feature type="transmembrane region" description="Helical" evidence="9">
    <location>
        <begin position="263"/>
        <end position="287"/>
    </location>
</feature>
<sequence length="466" mass="54291">MKIAKNKIYLNSPKRRLMEIKFWKTHKVDAVENDSLYYRIKSANMTQNQRKSKIFKLKHKLLRRGTKKDYTHTGSFQEAIKPVLVLAQIFAIMPLAGVTSNSAYDLKFSWRFIRTWYSVLTLISFAFFMGITVAFAFSGVFNFDSVEGLIFFSSNFFIALTFFNMTRKWPALMQQWQQVEHGLPQQRTIVDRSWLAHKIKIITLVATVCSLGEHTLSMLNIIYYVNRCPTFKDHPIDSFLYTNFSQYFFFFEYNTLAGILGKIINLLSTFAWNFNDIFLMCVCVALASKFRQLNVYMAAHLKKATPATFWMECRRNYRLLCRLNEAVDNTIAGITMLCLSNNLYFICNKILKSLQKKPSITHTLYFWYSLIFLLGRTFTMALYAAEINEESRKPLVIFRKVKREFWCPELKRFSEEVNADMIALTGLKLFNLTRSMVLSVAGTILTYELVLLQYNKQSVIGDCAAN</sequence>
<keyword evidence="7 8" id="KW-0675">Receptor</keyword>
<feature type="transmembrane region" description="Helical" evidence="9">
    <location>
        <begin position="201"/>
        <end position="225"/>
    </location>
</feature>
<evidence type="ECO:0000256" key="2">
    <source>
        <dbReference type="ARBA" id="ARBA00005327"/>
    </source>
</evidence>
<dbReference type="GO" id="GO:0007165">
    <property type="term" value="P:signal transduction"/>
    <property type="evidence" value="ECO:0007669"/>
    <property type="project" value="UniProtKB-KW"/>
</dbReference>
<dbReference type="PANTHER" id="PTHR21421:SF29">
    <property type="entry name" value="GUSTATORY RECEPTOR 5A FOR TREHALOSE-RELATED"/>
    <property type="match status" value="1"/>
</dbReference>
<evidence type="ECO:0000256" key="9">
    <source>
        <dbReference type="SAM" id="Phobius"/>
    </source>
</evidence>
<evidence type="ECO:0000256" key="3">
    <source>
        <dbReference type="ARBA" id="ARBA00022475"/>
    </source>
</evidence>
<evidence type="ECO:0000256" key="5">
    <source>
        <dbReference type="ARBA" id="ARBA00022989"/>
    </source>
</evidence>
<protein>
    <recommendedName>
        <fullName evidence="8">Gustatory receptor</fullName>
    </recommendedName>
</protein>
<dbReference type="GO" id="GO:0005886">
    <property type="term" value="C:plasma membrane"/>
    <property type="evidence" value="ECO:0007669"/>
    <property type="project" value="UniProtKB-SubCell"/>
</dbReference>
<keyword evidence="8" id="KW-0807">Transducer</keyword>
<organism evidence="10">
    <name type="scientific">Calliphora stygia</name>
    <name type="common">Common brown blowfly</name>
    <dbReference type="NCBI Taxonomy" id="145453"/>
    <lineage>
        <taxon>Eukaryota</taxon>
        <taxon>Metazoa</taxon>
        <taxon>Ecdysozoa</taxon>
        <taxon>Arthropoda</taxon>
        <taxon>Hexapoda</taxon>
        <taxon>Insecta</taxon>
        <taxon>Pterygota</taxon>
        <taxon>Neoptera</taxon>
        <taxon>Endopterygota</taxon>
        <taxon>Diptera</taxon>
        <taxon>Brachycera</taxon>
        <taxon>Muscomorpha</taxon>
        <taxon>Oestroidea</taxon>
        <taxon>Calliphoridae</taxon>
        <taxon>Calliphorinae</taxon>
        <taxon>Calliphora</taxon>
    </lineage>
</organism>
<comment type="function">
    <text evidence="8">Plays a role in the sugar gustatory response.</text>
</comment>
<keyword evidence="3" id="KW-1003">Cell membrane</keyword>
<dbReference type="GO" id="GO:0033041">
    <property type="term" value="F:sweet taste receptor activity"/>
    <property type="evidence" value="ECO:0007669"/>
    <property type="project" value="TreeGrafter"/>
</dbReference>
<feature type="transmembrane region" description="Helical" evidence="9">
    <location>
        <begin position="149"/>
        <end position="166"/>
    </location>
</feature>
<dbReference type="EMBL" id="KJ702105">
    <property type="protein sequence ID" value="AID61259.1"/>
    <property type="molecule type" value="mRNA"/>
</dbReference>
<dbReference type="PIRSF" id="PIRSF038981">
    <property type="entry name" value="GRP"/>
    <property type="match status" value="1"/>
</dbReference>
<comment type="subcellular location">
    <subcellularLocation>
        <location evidence="1">Cell membrane</location>
        <topology evidence="1">Multi-pass membrane protein</topology>
    </subcellularLocation>
</comment>
<dbReference type="AlphaFoldDB" id="A0A068F6K3"/>
<dbReference type="Pfam" id="PF06151">
    <property type="entry name" value="Trehalose_recp"/>
    <property type="match status" value="1"/>
</dbReference>
<accession>A0A068F6K3</accession>
<gene>
    <name evidence="10" type="primary">GR64e</name>
</gene>
<dbReference type="InterPro" id="IPR009318">
    <property type="entry name" value="Gustatory_rcpt"/>
</dbReference>
<evidence type="ECO:0000256" key="4">
    <source>
        <dbReference type="ARBA" id="ARBA00022692"/>
    </source>
</evidence>
<keyword evidence="6 9" id="KW-0472">Membrane</keyword>
<evidence type="ECO:0000313" key="10">
    <source>
        <dbReference type="EMBL" id="AID61259.1"/>
    </source>
</evidence>
<feature type="transmembrane region" description="Helical" evidence="9">
    <location>
        <begin position="365"/>
        <end position="385"/>
    </location>
</feature>
<evidence type="ECO:0000256" key="8">
    <source>
        <dbReference type="PIRNR" id="PIRNR038981"/>
    </source>
</evidence>
<evidence type="ECO:0000256" key="1">
    <source>
        <dbReference type="ARBA" id="ARBA00004651"/>
    </source>
</evidence>
<feature type="transmembrane region" description="Helical" evidence="9">
    <location>
        <begin position="326"/>
        <end position="345"/>
    </location>
</feature>
<keyword evidence="4 9" id="KW-0812">Transmembrane</keyword>
<reference evidence="10" key="1">
    <citation type="journal article" date="2015" name="BMC Genomics">
        <title>Chemosensory genes identified in the antennal transcriptome of the blowfly Calliphora stygia.</title>
        <authorList>
            <person name="Leitch O.J."/>
            <person name="Papanicolaou A."/>
            <person name="Lennard C."/>
            <person name="Kirkbride K.P."/>
            <person name="Anderson A."/>
        </authorList>
    </citation>
    <scope>NUCLEOTIDE SEQUENCE</scope>
</reference>
<feature type="transmembrane region" description="Helical" evidence="9">
    <location>
        <begin position="116"/>
        <end position="137"/>
    </location>
</feature>
<evidence type="ECO:0000256" key="7">
    <source>
        <dbReference type="ARBA" id="ARBA00023170"/>
    </source>
</evidence>
<evidence type="ECO:0000256" key="6">
    <source>
        <dbReference type="ARBA" id="ARBA00023136"/>
    </source>
</evidence>
<name>A0A068F6K3_CALSG</name>
<proteinExistence type="evidence at transcript level"/>
<keyword evidence="5 9" id="KW-1133">Transmembrane helix</keyword>
<comment type="similarity">
    <text evidence="2">Belongs to the insect chemoreceptor superfamily. Gustatory receptor (GR) family. Gr5a subfamily.</text>
</comment>